<dbReference type="EMBL" id="CP022316">
    <property type="protein sequence ID" value="ASK65003.1"/>
    <property type="molecule type" value="Genomic_DNA"/>
</dbReference>
<evidence type="ECO:0000256" key="6">
    <source>
        <dbReference type="ARBA" id="ARBA00023136"/>
    </source>
</evidence>
<evidence type="ECO:0000313" key="9">
    <source>
        <dbReference type="EMBL" id="ASK65003.1"/>
    </source>
</evidence>
<dbReference type="GO" id="GO:0055085">
    <property type="term" value="P:transmembrane transport"/>
    <property type="evidence" value="ECO:0007669"/>
    <property type="project" value="InterPro"/>
</dbReference>
<keyword evidence="3" id="KW-1003">Cell membrane</keyword>
<evidence type="ECO:0000256" key="5">
    <source>
        <dbReference type="ARBA" id="ARBA00022989"/>
    </source>
</evidence>
<organism evidence="9 10">
    <name type="scientific">Brachybacterium avium</name>
    <dbReference type="NCBI Taxonomy" id="2017485"/>
    <lineage>
        <taxon>Bacteria</taxon>
        <taxon>Bacillati</taxon>
        <taxon>Actinomycetota</taxon>
        <taxon>Actinomycetes</taxon>
        <taxon>Micrococcales</taxon>
        <taxon>Dermabacteraceae</taxon>
        <taxon>Brachybacterium</taxon>
    </lineage>
</organism>
<feature type="transmembrane region" description="Helical" evidence="7">
    <location>
        <begin position="12"/>
        <end position="32"/>
    </location>
</feature>
<keyword evidence="4 7" id="KW-0812">Transmembrane</keyword>
<dbReference type="Pfam" id="PF00528">
    <property type="entry name" value="BPD_transp_1"/>
    <property type="match status" value="1"/>
</dbReference>
<evidence type="ECO:0000256" key="3">
    <source>
        <dbReference type="ARBA" id="ARBA00022475"/>
    </source>
</evidence>
<feature type="transmembrane region" description="Helical" evidence="7">
    <location>
        <begin position="246"/>
        <end position="270"/>
    </location>
</feature>
<dbReference type="PANTHER" id="PTHR43386:SF1">
    <property type="entry name" value="D,D-DIPEPTIDE TRANSPORT SYSTEM PERMEASE PROTEIN DDPC-RELATED"/>
    <property type="match status" value="1"/>
</dbReference>
<keyword evidence="10" id="KW-1185">Reference proteome</keyword>
<evidence type="ECO:0000256" key="7">
    <source>
        <dbReference type="RuleBase" id="RU363032"/>
    </source>
</evidence>
<dbReference type="Proteomes" id="UP000198398">
    <property type="component" value="Chromosome"/>
</dbReference>
<evidence type="ECO:0000256" key="4">
    <source>
        <dbReference type="ARBA" id="ARBA00022692"/>
    </source>
</evidence>
<dbReference type="InterPro" id="IPR050366">
    <property type="entry name" value="BP-dependent_transpt_permease"/>
</dbReference>
<feature type="domain" description="ABC transmembrane type-1" evidence="8">
    <location>
        <begin position="75"/>
        <end position="267"/>
    </location>
</feature>
<accession>A0A220UBD3</accession>
<dbReference type="InterPro" id="IPR000515">
    <property type="entry name" value="MetI-like"/>
</dbReference>
<evidence type="ECO:0000259" key="8">
    <source>
        <dbReference type="PROSITE" id="PS50928"/>
    </source>
</evidence>
<feature type="transmembrane region" description="Helical" evidence="7">
    <location>
        <begin position="139"/>
        <end position="158"/>
    </location>
</feature>
<feature type="transmembrane region" description="Helical" evidence="7">
    <location>
        <begin position="80"/>
        <end position="103"/>
    </location>
</feature>
<dbReference type="RefSeq" id="WP_089064250.1">
    <property type="nucleotide sequence ID" value="NZ_CP022316.1"/>
</dbReference>
<protein>
    <submittedName>
        <fullName evidence="9">Peptide ABC transporter permease</fullName>
    </submittedName>
</protein>
<dbReference type="KEGG" id="brv:CFK39_03255"/>
<dbReference type="OrthoDB" id="6637947at2"/>
<dbReference type="GO" id="GO:0005886">
    <property type="term" value="C:plasma membrane"/>
    <property type="evidence" value="ECO:0007669"/>
    <property type="project" value="UniProtKB-SubCell"/>
</dbReference>
<proteinExistence type="inferred from homology"/>
<keyword evidence="5 7" id="KW-1133">Transmembrane helix</keyword>
<comment type="similarity">
    <text evidence="7">Belongs to the binding-protein-dependent transport system permease family.</text>
</comment>
<gene>
    <name evidence="9" type="ORF">CFK39_03255</name>
</gene>
<dbReference type="Gene3D" id="1.10.3720.10">
    <property type="entry name" value="MetI-like"/>
    <property type="match status" value="1"/>
</dbReference>
<feature type="transmembrane region" description="Helical" evidence="7">
    <location>
        <begin position="193"/>
        <end position="220"/>
    </location>
</feature>
<dbReference type="InterPro" id="IPR035906">
    <property type="entry name" value="MetI-like_sf"/>
</dbReference>
<sequence>MLRRFLANPKVGIGLTIIGLFTLVALLGKPFASEIMGRTPQSIFPEAMGASPSWTHPLGTTASGQDVFTWMLYGTYNSMFVGFASAIIASAIGIAMGTAAGFLGGAVDRLLNGVILIFQNLPSFPVLIIAATFWREMPLLVVSILIGLFEWTGGARRIRAQALSLRGRDFTTALRTIGESKARIVFVEVMPHLFGILSPIFLTLIAAGVGMQASMAMLGIGNAAEPSWGLIINYAFGMNALFRGMWWWFVPPGLCLALLGFATTMVNFGLDEITNPTLSTRRMTLMRKFLKRNRRITPRANASTTPTGAVS</sequence>
<keyword evidence="6 7" id="KW-0472">Membrane</keyword>
<dbReference type="AlphaFoldDB" id="A0A220UBD3"/>
<feature type="transmembrane region" description="Helical" evidence="7">
    <location>
        <begin position="110"/>
        <end position="133"/>
    </location>
</feature>
<comment type="subcellular location">
    <subcellularLocation>
        <location evidence="1 7">Cell membrane</location>
        <topology evidence="1 7">Multi-pass membrane protein</topology>
    </subcellularLocation>
</comment>
<evidence type="ECO:0000313" key="10">
    <source>
        <dbReference type="Proteomes" id="UP000198398"/>
    </source>
</evidence>
<name>A0A220UBD3_9MICO</name>
<dbReference type="PROSITE" id="PS50928">
    <property type="entry name" value="ABC_TM1"/>
    <property type="match status" value="1"/>
</dbReference>
<evidence type="ECO:0000256" key="2">
    <source>
        <dbReference type="ARBA" id="ARBA00022448"/>
    </source>
</evidence>
<dbReference type="PANTHER" id="PTHR43386">
    <property type="entry name" value="OLIGOPEPTIDE TRANSPORT SYSTEM PERMEASE PROTEIN APPC"/>
    <property type="match status" value="1"/>
</dbReference>
<dbReference type="CDD" id="cd06261">
    <property type="entry name" value="TM_PBP2"/>
    <property type="match status" value="1"/>
</dbReference>
<reference evidence="10" key="1">
    <citation type="submission" date="2017-07" db="EMBL/GenBank/DDBJ databases">
        <title>Brachybacterium sp. VR2415.</title>
        <authorList>
            <person name="Tak E.J."/>
            <person name="Bae J.-W."/>
        </authorList>
    </citation>
    <scope>NUCLEOTIDE SEQUENCE [LARGE SCALE GENOMIC DNA]</scope>
    <source>
        <strain evidence="10">VR2415</strain>
    </source>
</reference>
<dbReference type="SUPFAM" id="SSF161098">
    <property type="entry name" value="MetI-like"/>
    <property type="match status" value="1"/>
</dbReference>
<evidence type="ECO:0000256" key="1">
    <source>
        <dbReference type="ARBA" id="ARBA00004651"/>
    </source>
</evidence>
<keyword evidence="2 7" id="KW-0813">Transport</keyword>